<name>A0ACC0IFW0_9ERIC</name>
<protein>
    <submittedName>
        <fullName evidence="1">Carboxylesterase 13</fullName>
    </submittedName>
</protein>
<dbReference type="Proteomes" id="UP001060215">
    <property type="component" value="Chromosome 6"/>
</dbReference>
<reference evidence="1 2" key="1">
    <citation type="journal article" date="2022" name="Plant J.">
        <title>Chromosome-level genome of Camellia lanceoleosa provides a valuable resource for understanding genome evolution and self-incompatibility.</title>
        <authorList>
            <person name="Gong W."/>
            <person name="Xiao S."/>
            <person name="Wang L."/>
            <person name="Liao Z."/>
            <person name="Chang Y."/>
            <person name="Mo W."/>
            <person name="Hu G."/>
            <person name="Li W."/>
            <person name="Zhao G."/>
            <person name="Zhu H."/>
            <person name="Hu X."/>
            <person name="Ji K."/>
            <person name="Xiang X."/>
            <person name="Song Q."/>
            <person name="Yuan D."/>
            <person name="Jin S."/>
            <person name="Zhang L."/>
        </authorList>
    </citation>
    <scope>NUCLEOTIDE SEQUENCE [LARGE SCALE GENOMIC DNA]</scope>
    <source>
        <strain evidence="1">SQ_2022a</strain>
    </source>
</reference>
<dbReference type="EMBL" id="CM045763">
    <property type="protein sequence ID" value="KAI8024468.1"/>
    <property type="molecule type" value="Genomic_DNA"/>
</dbReference>
<evidence type="ECO:0000313" key="2">
    <source>
        <dbReference type="Proteomes" id="UP001060215"/>
    </source>
</evidence>
<gene>
    <name evidence="1" type="ORF">LOK49_LG03G03245</name>
</gene>
<organism evidence="1 2">
    <name type="scientific">Camellia lanceoleosa</name>
    <dbReference type="NCBI Taxonomy" id="1840588"/>
    <lineage>
        <taxon>Eukaryota</taxon>
        <taxon>Viridiplantae</taxon>
        <taxon>Streptophyta</taxon>
        <taxon>Embryophyta</taxon>
        <taxon>Tracheophyta</taxon>
        <taxon>Spermatophyta</taxon>
        <taxon>Magnoliopsida</taxon>
        <taxon>eudicotyledons</taxon>
        <taxon>Gunneridae</taxon>
        <taxon>Pentapetalae</taxon>
        <taxon>asterids</taxon>
        <taxon>Ericales</taxon>
        <taxon>Theaceae</taxon>
        <taxon>Camellia</taxon>
    </lineage>
</organism>
<comment type="caution">
    <text evidence="1">The sequence shown here is derived from an EMBL/GenBank/DDBJ whole genome shotgun (WGS) entry which is preliminary data.</text>
</comment>
<sequence length="160" mass="17157">MDVKQSSCGAAIAAELPWKTRLVVHLGSFALDACRLSHSILCFVCNLEPKSPPSSKAINGVSSSDITVDPSSNLGFRLYLPSSTTSTTSSSSSSSSSSSTTTLLHLLIYFHGGRFLSFTANSKTYDRFCRNLAAHLQVTLIPLLIYFSYVGSSVISLSCF</sequence>
<evidence type="ECO:0000313" key="1">
    <source>
        <dbReference type="EMBL" id="KAI8024468.1"/>
    </source>
</evidence>
<proteinExistence type="predicted"/>
<accession>A0ACC0IFW0</accession>
<keyword evidence="2" id="KW-1185">Reference proteome</keyword>